<accession>A0AAW0RBS9</accession>
<dbReference type="InterPro" id="IPR046341">
    <property type="entry name" value="SET_dom_sf"/>
</dbReference>
<dbReference type="SUPFAM" id="SSF82199">
    <property type="entry name" value="SET domain"/>
    <property type="match status" value="1"/>
</dbReference>
<dbReference type="PROSITE" id="PS50280">
    <property type="entry name" value="SET"/>
    <property type="match status" value="1"/>
</dbReference>
<keyword evidence="2" id="KW-0489">Methyltransferase</keyword>
<dbReference type="Gene3D" id="2.170.270.10">
    <property type="entry name" value="SET domain"/>
    <property type="match status" value="1"/>
</dbReference>
<sequence>MSDLEQKKLFSIQPVPGKGNGVIATSAIAKGTRIHAESPIITLPTFDEARNAPALNELVLKQLRSLTRDQQRHFFSLRNIHGMSLPIPLGIVETNALAFGPGGEGGVFLTASQFNHDCLPSARSNWNVKLGMMAIHALCDIEAGQEITITYINLETRAERQRILQDGFHFTCVCKICTLPQEMIDELDTIILEIKEIDKFLKENNMPLEIGLRLAYRQRYLIESSCLDMAHAPDTYKFAAKMAAVYKDYARAKVFSERQLAIDMDEYGPDHPEALTQQDMDGYLGSLLEKHYGPLIPYHFRLNDLENWLWMQHLPEEHEGETGEVASEGTADEISHDCSSHNEMGFDVEAVG</sequence>
<proteinExistence type="predicted"/>
<keyword evidence="2" id="KW-0808">Transferase</keyword>
<dbReference type="AlphaFoldDB" id="A0AAW0RBS9"/>
<dbReference type="GO" id="GO:0032259">
    <property type="term" value="P:methylation"/>
    <property type="evidence" value="ECO:0007669"/>
    <property type="project" value="UniProtKB-KW"/>
</dbReference>
<evidence type="ECO:0000313" key="2">
    <source>
        <dbReference type="EMBL" id="KAK8132216.1"/>
    </source>
</evidence>
<dbReference type="CDD" id="cd20071">
    <property type="entry name" value="SET_SMYD"/>
    <property type="match status" value="1"/>
</dbReference>
<keyword evidence="3" id="KW-1185">Reference proteome</keyword>
<dbReference type="PANTHER" id="PTHR47332:SF2">
    <property type="entry name" value="SET-6"/>
    <property type="match status" value="1"/>
</dbReference>
<organism evidence="2 3">
    <name type="scientific">Apiospora kogelbergensis</name>
    <dbReference type="NCBI Taxonomy" id="1337665"/>
    <lineage>
        <taxon>Eukaryota</taxon>
        <taxon>Fungi</taxon>
        <taxon>Dikarya</taxon>
        <taxon>Ascomycota</taxon>
        <taxon>Pezizomycotina</taxon>
        <taxon>Sordariomycetes</taxon>
        <taxon>Xylariomycetidae</taxon>
        <taxon>Amphisphaeriales</taxon>
        <taxon>Apiosporaceae</taxon>
        <taxon>Apiospora</taxon>
    </lineage>
</organism>
<name>A0AAW0RBS9_9PEZI</name>
<dbReference type="PANTHER" id="PTHR47332">
    <property type="entry name" value="SET DOMAIN-CONTAINING PROTEIN 5"/>
    <property type="match status" value="1"/>
</dbReference>
<dbReference type="InterPro" id="IPR001214">
    <property type="entry name" value="SET_dom"/>
</dbReference>
<dbReference type="InterPro" id="IPR011990">
    <property type="entry name" value="TPR-like_helical_dom_sf"/>
</dbReference>
<dbReference type="InterPro" id="IPR053185">
    <property type="entry name" value="SET_domain_protein"/>
</dbReference>
<protein>
    <submittedName>
        <fullName evidence="2">Set-domain histone methyltransferase-6</fullName>
    </submittedName>
</protein>
<dbReference type="Pfam" id="PF00856">
    <property type="entry name" value="SET"/>
    <property type="match status" value="1"/>
</dbReference>
<reference evidence="2 3" key="1">
    <citation type="submission" date="2023-01" db="EMBL/GenBank/DDBJ databases">
        <title>Analysis of 21 Apiospora genomes using comparative genomics revels a genus with tremendous synthesis potential of carbohydrate active enzymes and secondary metabolites.</title>
        <authorList>
            <person name="Sorensen T."/>
        </authorList>
    </citation>
    <scope>NUCLEOTIDE SEQUENCE [LARGE SCALE GENOMIC DNA]</scope>
    <source>
        <strain evidence="2 3">CBS 117206</strain>
    </source>
</reference>
<evidence type="ECO:0000313" key="3">
    <source>
        <dbReference type="Proteomes" id="UP001392437"/>
    </source>
</evidence>
<gene>
    <name evidence="2" type="ORF">PG999_000389</name>
</gene>
<dbReference type="EMBL" id="JAQQWP010000001">
    <property type="protein sequence ID" value="KAK8132216.1"/>
    <property type="molecule type" value="Genomic_DNA"/>
</dbReference>
<dbReference type="Proteomes" id="UP001392437">
    <property type="component" value="Unassembled WGS sequence"/>
</dbReference>
<dbReference type="GO" id="GO:0008168">
    <property type="term" value="F:methyltransferase activity"/>
    <property type="evidence" value="ECO:0007669"/>
    <property type="project" value="UniProtKB-KW"/>
</dbReference>
<feature type="domain" description="SET" evidence="1">
    <location>
        <begin position="2"/>
        <end position="152"/>
    </location>
</feature>
<evidence type="ECO:0000259" key="1">
    <source>
        <dbReference type="PROSITE" id="PS50280"/>
    </source>
</evidence>
<comment type="caution">
    <text evidence="2">The sequence shown here is derived from an EMBL/GenBank/DDBJ whole genome shotgun (WGS) entry which is preliminary data.</text>
</comment>
<dbReference type="Gene3D" id="1.25.40.10">
    <property type="entry name" value="Tetratricopeptide repeat domain"/>
    <property type="match status" value="1"/>
</dbReference>